<feature type="binding site" evidence="7">
    <location>
        <position position="36"/>
    </location>
    <ligand>
        <name>AMP</name>
        <dbReference type="ChEBI" id="CHEBI:456215"/>
    </ligand>
</feature>
<name>A0A7R9BWQ0_9CRUS</name>
<dbReference type="EMBL" id="CAJPEX010004081">
    <property type="protein sequence ID" value="CAG0922787.1"/>
    <property type="molecule type" value="Genomic_DNA"/>
</dbReference>
<dbReference type="NCBIfam" id="TIGR01351">
    <property type="entry name" value="adk"/>
    <property type="match status" value="1"/>
</dbReference>
<dbReference type="GO" id="GO:0046041">
    <property type="term" value="P:ITP metabolic process"/>
    <property type="evidence" value="ECO:0007669"/>
    <property type="project" value="UniProtKB-UniRule"/>
</dbReference>
<reference evidence="9" key="1">
    <citation type="submission" date="2020-11" db="EMBL/GenBank/DDBJ databases">
        <authorList>
            <person name="Tran Van P."/>
        </authorList>
    </citation>
    <scope>NUCLEOTIDE SEQUENCE</scope>
</reference>
<accession>A0A7R9BWQ0</accession>
<dbReference type="PROSITE" id="PS00113">
    <property type="entry name" value="ADENYLATE_KINASE"/>
    <property type="match status" value="1"/>
</dbReference>
<feature type="region of interest" description="NMPbind" evidence="7">
    <location>
        <begin position="35"/>
        <end position="64"/>
    </location>
</feature>
<dbReference type="SUPFAM" id="SSF52540">
    <property type="entry name" value="P-loop containing nucleoside triphosphate hydrolases"/>
    <property type="match status" value="1"/>
</dbReference>
<evidence type="ECO:0000256" key="2">
    <source>
        <dbReference type="ARBA" id="ARBA00022679"/>
    </source>
</evidence>
<dbReference type="PRINTS" id="PR00094">
    <property type="entry name" value="ADENYLTKNASE"/>
</dbReference>
<evidence type="ECO:0000256" key="7">
    <source>
        <dbReference type="HAMAP-Rule" id="MF_03169"/>
    </source>
</evidence>
<sequence>MKSGLFRAVILGAPGSGKGTISERIVKIFKMKHFSSGDMLRSQMSAKTALGLHAKEFIDRGQLVPDDLILQLVLAELRNAQQESWLLDGFPRTHHQAESLWKEFPIDTVINLNVPFETIVDRLKARWVHLPSGRIYNLEFNPPKEPGIDDITGEPLAQRIDDQPETVLTRLKIYADTVAPIVEFFRAKGVVSDFAGKETNVIWPNVEQNLRALFSRSASSVKK</sequence>
<keyword evidence="2 7" id="KW-0808">Transferase</keyword>
<comment type="function">
    <text evidence="7">Involved in maintaining the homeostasis of cellular nucleotides by catalyzing the interconversion of nucleoside phosphates. Has GTP:AMP phosphotransferase and ITP:AMP phosphotransferase activities.</text>
</comment>
<protein>
    <recommendedName>
        <fullName evidence="7">GTP:AMP phosphotransferase, mitochondrial</fullName>
        <ecNumber evidence="7">2.7.4.10</ecNumber>
    </recommendedName>
    <alternativeName>
        <fullName evidence="7">Adenylate kinase 3</fullName>
        <shortName evidence="7">AK 3</shortName>
    </alternativeName>
</protein>
<evidence type="ECO:0000259" key="8">
    <source>
        <dbReference type="Pfam" id="PF05191"/>
    </source>
</evidence>
<dbReference type="GO" id="GO:0005759">
    <property type="term" value="C:mitochondrial matrix"/>
    <property type="evidence" value="ECO:0007669"/>
    <property type="project" value="UniProtKB-SubCell"/>
</dbReference>
<comment type="catalytic activity">
    <reaction evidence="7">
        <text>a ribonucleoside 5'-triphosphate + AMP = a ribonucleoside 5'-diphosphate + ADP</text>
        <dbReference type="Rhea" id="RHEA:13749"/>
        <dbReference type="ChEBI" id="CHEBI:57930"/>
        <dbReference type="ChEBI" id="CHEBI:61557"/>
        <dbReference type="ChEBI" id="CHEBI:456215"/>
        <dbReference type="ChEBI" id="CHEBI:456216"/>
        <dbReference type="EC" id="2.7.4.10"/>
    </reaction>
</comment>
<dbReference type="GO" id="GO:0046899">
    <property type="term" value="F:nucleoside triphosphate adenylate kinase activity"/>
    <property type="evidence" value="ECO:0007669"/>
    <property type="project" value="UniProtKB-UniRule"/>
</dbReference>
<dbReference type="Proteomes" id="UP000678499">
    <property type="component" value="Unassembled WGS sequence"/>
</dbReference>
<keyword evidence="6 7" id="KW-0342">GTP-binding</keyword>
<dbReference type="FunFam" id="3.40.50.300:FF:000106">
    <property type="entry name" value="Adenylate kinase mitochondrial"/>
    <property type="match status" value="1"/>
</dbReference>
<comment type="domain">
    <text evidence="7">Consists of three domains, a large central CORE domain and two small peripheral domains, NMPbind and LID, which undergo movements during catalysis. The LID domain closes over the site of phosphoryl transfer upon GTP binding. Assembling and dissambling the active center during each catalytic cycle provides an effective means to prevent GTP hydrolysis.</text>
</comment>
<dbReference type="SUPFAM" id="SSF57774">
    <property type="entry name" value="Microbial and mitochondrial ADK, insert 'zinc finger' domain"/>
    <property type="match status" value="1"/>
</dbReference>
<dbReference type="InterPro" id="IPR027417">
    <property type="entry name" value="P-loop_NTPase"/>
</dbReference>
<dbReference type="GO" id="GO:0005525">
    <property type="term" value="F:GTP binding"/>
    <property type="evidence" value="ECO:0007669"/>
    <property type="project" value="UniProtKB-KW"/>
</dbReference>
<dbReference type="CDD" id="cd01428">
    <property type="entry name" value="ADK"/>
    <property type="match status" value="1"/>
</dbReference>
<feature type="binding site" evidence="7">
    <location>
        <begin position="62"/>
        <end position="64"/>
    </location>
    <ligand>
        <name>AMP</name>
        <dbReference type="ChEBI" id="CHEBI:456215"/>
    </ligand>
</feature>
<dbReference type="GO" id="GO:0046033">
    <property type="term" value="P:AMP metabolic process"/>
    <property type="evidence" value="ECO:0007669"/>
    <property type="project" value="UniProtKB-UniRule"/>
</dbReference>
<dbReference type="OrthoDB" id="439792at2759"/>
<evidence type="ECO:0000256" key="4">
    <source>
        <dbReference type="ARBA" id="ARBA00022777"/>
    </source>
</evidence>
<evidence type="ECO:0000256" key="5">
    <source>
        <dbReference type="ARBA" id="ARBA00023128"/>
    </source>
</evidence>
<dbReference type="EC" id="2.7.4.10" evidence="7"/>
<feature type="domain" description="Adenylate kinase active site lid" evidence="8">
    <location>
        <begin position="126"/>
        <end position="161"/>
    </location>
</feature>
<evidence type="ECO:0000256" key="6">
    <source>
        <dbReference type="ARBA" id="ARBA00023134"/>
    </source>
</evidence>
<dbReference type="GO" id="GO:0046039">
    <property type="term" value="P:GTP metabolic process"/>
    <property type="evidence" value="ECO:0007669"/>
    <property type="project" value="UniProtKB-UniRule"/>
</dbReference>
<feature type="binding site" evidence="7">
    <location>
        <position position="199"/>
    </location>
    <ligand>
        <name>GTP</name>
        <dbReference type="ChEBI" id="CHEBI:37565"/>
    </ligand>
</feature>
<keyword evidence="10" id="KW-1185">Reference proteome</keyword>
<feature type="binding site" evidence="7">
    <location>
        <position position="126"/>
    </location>
    <ligand>
        <name>GTP</name>
        <dbReference type="ChEBI" id="CHEBI:37565"/>
    </ligand>
</feature>
<evidence type="ECO:0000256" key="3">
    <source>
        <dbReference type="ARBA" id="ARBA00022741"/>
    </source>
</evidence>
<dbReference type="Gene3D" id="3.40.50.300">
    <property type="entry name" value="P-loop containing nucleotide triphosphate hydrolases"/>
    <property type="match status" value="1"/>
</dbReference>
<proteinExistence type="inferred from homology"/>
<feature type="binding site" evidence="7">
    <location>
        <begin position="89"/>
        <end position="92"/>
    </location>
    <ligand>
        <name>AMP</name>
        <dbReference type="ChEBI" id="CHEBI:456215"/>
    </ligand>
</feature>
<dbReference type="HAMAP" id="MF_00235">
    <property type="entry name" value="Adenylate_kinase_Adk"/>
    <property type="match status" value="1"/>
</dbReference>
<dbReference type="InterPro" id="IPR007862">
    <property type="entry name" value="Adenylate_kinase_lid-dom"/>
</dbReference>
<dbReference type="InterPro" id="IPR036193">
    <property type="entry name" value="ADK_active_lid_dom_sf"/>
</dbReference>
<keyword evidence="4 7" id="KW-0418">Kinase</keyword>
<comment type="subcellular location">
    <subcellularLocation>
        <location evidence="1 7">Mitochondrion matrix</location>
    </subcellularLocation>
</comment>
<dbReference type="PANTHER" id="PTHR23359">
    <property type="entry name" value="NUCLEOTIDE KINASE"/>
    <property type="match status" value="1"/>
</dbReference>
<evidence type="ECO:0000313" key="9">
    <source>
        <dbReference type="EMBL" id="CAD7282635.1"/>
    </source>
</evidence>
<feature type="binding site" evidence="7">
    <location>
        <position position="96"/>
    </location>
    <ligand>
        <name>AMP</name>
        <dbReference type="ChEBI" id="CHEBI:456215"/>
    </ligand>
</feature>
<dbReference type="EMBL" id="OA886118">
    <property type="protein sequence ID" value="CAD7282635.1"/>
    <property type="molecule type" value="Genomic_DNA"/>
</dbReference>
<dbReference type="InterPro" id="IPR028586">
    <property type="entry name" value="AK3/Ak4_mitochondrial"/>
</dbReference>
<dbReference type="AlphaFoldDB" id="A0A7R9BWQ0"/>
<feature type="region of interest" description="LID" evidence="7">
    <location>
        <begin position="125"/>
        <end position="162"/>
    </location>
</feature>
<keyword evidence="5 7" id="KW-0496">Mitochondrion</keyword>
<dbReference type="InterPro" id="IPR033690">
    <property type="entry name" value="Adenylat_kinase_CS"/>
</dbReference>
<dbReference type="HAMAP" id="MF_03169">
    <property type="entry name" value="Adenylate_kinase_AK3"/>
    <property type="match status" value="1"/>
</dbReference>
<dbReference type="GO" id="GO:0004017">
    <property type="term" value="F:AMP kinase activity"/>
    <property type="evidence" value="ECO:0007669"/>
    <property type="project" value="InterPro"/>
</dbReference>
<feature type="binding site" evidence="7">
    <location>
        <position position="159"/>
    </location>
    <ligand>
        <name>AMP</name>
        <dbReference type="ChEBI" id="CHEBI:456215"/>
    </ligand>
</feature>
<evidence type="ECO:0000313" key="10">
    <source>
        <dbReference type="Proteomes" id="UP000678499"/>
    </source>
</evidence>
<comment type="similarity">
    <text evidence="7">Belongs to the adenylate kinase family. AK3 subfamily.</text>
</comment>
<evidence type="ECO:0000256" key="1">
    <source>
        <dbReference type="ARBA" id="ARBA00004305"/>
    </source>
</evidence>
<comment type="subunit">
    <text evidence="7">Monomer.</text>
</comment>
<organism evidence="9">
    <name type="scientific">Notodromas monacha</name>
    <dbReference type="NCBI Taxonomy" id="399045"/>
    <lineage>
        <taxon>Eukaryota</taxon>
        <taxon>Metazoa</taxon>
        <taxon>Ecdysozoa</taxon>
        <taxon>Arthropoda</taxon>
        <taxon>Crustacea</taxon>
        <taxon>Oligostraca</taxon>
        <taxon>Ostracoda</taxon>
        <taxon>Podocopa</taxon>
        <taxon>Podocopida</taxon>
        <taxon>Cypridocopina</taxon>
        <taxon>Cypridoidea</taxon>
        <taxon>Cyprididae</taxon>
        <taxon>Notodromas</taxon>
    </lineage>
</organism>
<dbReference type="Pfam" id="PF05191">
    <property type="entry name" value="ADK_lid"/>
    <property type="match status" value="1"/>
</dbReference>
<feature type="binding site" evidence="7">
    <location>
        <begin position="15"/>
        <end position="20"/>
    </location>
    <ligand>
        <name>GTP</name>
        <dbReference type="ChEBI" id="CHEBI:37565"/>
    </ligand>
</feature>
<dbReference type="InterPro" id="IPR006259">
    <property type="entry name" value="Adenyl_kin_sub"/>
</dbReference>
<feature type="binding site" evidence="7">
    <location>
        <begin position="135"/>
        <end position="136"/>
    </location>
    <ligand>
        <name>GTP</name>
        <dbReference type="ChEBI" id="CHEBI:37565"/>
    </ligand>
</feature>
<dbReference type="InterPro" id="IPR000850">
    <property type="entry name" value="Adenylat/UMP-CMP_kin"/>
</dbReference>
<feature type="binding site" evidence="7">
    <location>
        <position position="170"/>
    </location>
    <ligand>
        <name>AMP</name>
        <dbReference type="ChEBI" id="CHEBI:456215"/>
    </ligand>
</feature>
<keyword evidence="3 7" id="KW-0547">Nucleotide-binding</keyword>
<feature type="binding site" evidence="7">
    <location>
        <position position="41"/>
    </location>
    <ligand>
        <name>AMP</name>
        <dbReference type="ChEBI" id="CHEBI:456215"/>
    </ligand>
</feature>
<dbReference type="GO" id="GO:0005524">
    <property type="term" value="F:ATP binding"/>
    <property type="evidence" value="ECO:0007669"/>
    <property type="project" value="InterPro"/>
</dbReference>
<dbReference type="GO" id="GO:0006172">
    <property type="term" value="P:ADP biosynthetic process"/>
    <property type="evidence" value="ECO:0007669"/>
    <property type="project" value="UniProtKB-UniRule"/>
</dbReference>
<gene>
    <name evidence="9" type="ORF">NMOB1V02_LOCUS10257</name>
</gene>
<dbReference type="Pfam" id="PF00406">
    <property type="entry name" value="ADK"/>
    <property type="match status" value="1"/>
</dbReference>